<dbReference type="Proteomes" id="UP001499930">
    <property type="component" value="Unassembled WGS sequence"/>
</dbReference>
<proteinExistence type="predicted"/>
<accession>A0ABP6KUQ4</accession>
<evidence type="ECO:0000259" key="3">
    <source>
        <dbReference type="PROSITE" id="PS50075"/>
    </source>
</evidence>
<dbReference type="InterPro" id="IPR009081">
    <property type="entry name" value="PP-bd_ACP"/>
</dbReference>
<protein>
    <recommendedName>
        <fullName evidence="3">Carrier domain-containing protein</fullName>
    </recommendedName>
</protein>
<name>A0ABP6KUQ4_9ACTN</name>
<gene>
    <name evidence="4" type="ORF">GCM10017559_54880</name>
</gene>
<evidence type="ECO:0000313" key="5">
    <source>
        <dbReference type="Proteomes" id="UP001499930"/>
    </source>
</evidence>
<dbReference type="InterPro" id="IPR006162">
    <property type="entry name" value="Ppantetheine_attach_site"/>
</dbReference>
<comment type="caution">
    <text evidence="4">The sequence shown here is derived from an EMBL/GenBank/DDBJ whole genome shotgun (WGS) entry which is preliminary data.</text>
</comment>
<sequence>MSVDELTDIFRNVLENNNINSDSDFFLMGGDSLLATRVLSAVARTCGVELDFDDFLDAPTPGALYKKIASLT</sequence>
<dbReference type="PROSITE" id="PS50075">
    <property type="entry name" value="CARRIER"/>
    <property type="match status" value="1"/>
</dbReference>
<organism evidence="4 5">
    <name type="scientific">Streptosporangium longisporum</name>
    <dbReference type="NCBI Taxonomy" id="46187"/>
    <lineage>
        <taxon>Bacteria</taxon>
        <taxon>Bacillati</taxon>
        <taxon>Actinomycetota</taxon>
        <taxon>Actinomycetes</taxon>
        <taxon>Streptosporangiales</taxon>
        <taxon>Streptosporangiaceae</taxon>
        <taxon>Streptosporangium</taxon>
    </lineage>
</organism>
<dbReference type="SUPFAM" id="SSF47336">
    <property type="entry name" value="ACP-like"/>
    <property type="match status" value="1"/>
</dbReference>
<dbReference type="Pfam" id="PF00550">
    <property type="entry name" value="PP-binding"/>
    <property type="match status" value="1"/>
</dbReference>
<keyword evidence="2" id="KW-0597">Phosphoprotein</keyword>
<dbReference type="InterPro" id="IPR036736">
    <property type="entry name" value="ACP-like_sf"/>
</dbReference>
<evidence type="ECO:0000256" key="2">
    <source>
        <dbReference type="ARBA" id="ARBA00022553"/>
    </source>
</evidence>
<evidence type="ECO:0000313" key="4">
    <source>
        <dbReference type="EMBL" id="GAA3022748.1"/>
    </source>
</evidence>
<reference evidence="5" key="1">
    <citation type="journal article" date="2019" name="Int. J. Syst. Evol. Microbiol.">
        <title>The Global Catalogue of Microorganisms (GCM) 10K type strain sequencing project: providing services to taxonomists for standard genome sequencing and annotation.</title>
        <authorList>
            <consortium name="The Broad Institute Genomics Platform"/>
            <consortium name="The Broad Institute Genome Sequencing Center for Infectious Disease"/>
            <person name="Wu L."/>
            <person name="Ma J."/>
        </authorList>
    </citation>
    <scope>NUCLEOTIDE SEQUENCE [LARGE SCALE GENOMIC DNA]</scope>
    <source>
        <strain evidence="5">JCM 3106</strain>
    </source>
</reference>
<dbReference type="RefSeq" id="WP_344900323.1">
    <property type="nucleotide sequence ID" value="NZ_BAAAWD010000015.1"/>
</dbReference>
<dbReference type="Gene3D" id="1.10.1200.10">
    <property type="entry name" value="ACP-like"/>
    <property type="match status" value="1"/>
</dbReference>
<dbReference type="EMBL" id="BAAAWD010000015">
    <property type="protein sequence ID" value="GAA3022748.1"/>
    <property type="molecule type" value="Genomic_DNA"/>
</dbReference>
<keyword evidence="5" id="KW-1185">Reference proteome</keyword>
<dbReference type="PROSITE" id="PS00012">
    <property type="entry name" value="PHOSPHOPANTETHEINE"/>
    <property type="match status" value="1"/>
</dbReference>
<feature type="domain" description="Carrier" evidence="3">
    <location>
        <begin position="1"/>
        <end position="72"/>
    </location>
</feature>
<keyword evidence="1" id="KW-0596">Phosphopantetheine</keyword>
<evidence type="ECO:0000256" key="1">
    <source>
        <dbReference type="ARBA" id="ARBA00022450"/>
    </source>
</evidence>